<keyword evidence="2" id="KW-0812">Transmembrane</keyword>
<dbReference type="PANTHER" id="PTHR45228">
    <property type="entry name" value="CYCLIC DI-GMP PHOSPHODIESTERASE TM_0186-RELATED"/>
    <property type="match status" value="1"/>
</dbReference>
<feature type="transmembrane region" description="Helical" evidence="2">
    <location>
        <begin position="15"/>
        <end position="38"/>
    </location>
</feature>
<dbReference type="InterPro" id="IPR006675">
    <property type="entry name" value="HDIG_dom"/>
</dbReference>
<keyword evidence="1 2" id="KW-0472">Membrane</keyword>
<dbReference type="NCBIfam" id="TIGR00277">
    <property type="entry name" value="HDIG"/>
    <property type="match status" value="1"/>
</dbReference>
<dbReference type="PANTHER" id="PTHR45228:SF1">
    <property type="entry name" value="CYCLIC DI-GMP PHOSPHODIESTERASE TM_0186"/>
    <property type="match status" value="1"/>
</dbReference>
<accession>E4U3P4</accession>
<keyword evidence="4" id="KW-0614">Plasmid</keyword>
<dbReference type="PROSITE" id="PS51832">
    <property type="entry name" value="HD_GYP"/>
    <property type="match status" value="1"/>
</dbReference>
<dbReference type="AlphaFoldDB" id="E4U3P4"/>
<dbReference type="Pfam" id="PF13487">
    <property type="entry name" value="HD_5"/>
    <property type="match status" value="1"/>
</dbReference>
<dbReference type="InterPro" id="IPR003607">
    <property type="entry name" value="HD/PDEase_dom"/>
</dbReference>
<gene>
    <name evidence="4" type="ordered locus">Sulku_2660</name>
</gene>
<dbReference type="Gene3D" id="1.10.3210.10">
    <property type="entry name" value="Hypothetical protein af1432"/>
    <property type="match status" value="1"/>
</dbReference>
<dbReference type="Proteomes" id="UP000008721">
    <property type="component" value="Plasmid pSULKU01"/>
</dbReference>
<dbReference type="SMART" id="SM00471">
    <property type="entry name" value="HDc"/>
    <property type="match status" value="1"/>
</dbReference>
<evidence type="ECO:0000256" key="2">
    <source>
        <dbReference type="SAM" id="Phobius"/>
    </source>
</evidence>
<dbReference type="EMBL" id="CP002356">
    <property type="protein sequence ID" value="ADR35310.1"/>
    <property type="molecule type" value="Genomic_DNA"/>
</dbReference>
<organism evidence="4 5">
    <name type="scientific">Sulfuricurvum kujiense (strain ATCC BAA-921 / DSM 16994 / JCM 11577 / YK-1)</name>
    <dbReference type="NCBI Taxonomy" id="709032"/>
    <lineage>
        <taxon>Bacteria</taxon>
        <taxon>Pseudomonadati</taxon>
        <taxon>Campylobacterota</taxon>
        <taxon>Epsilonproteobacteria</taxon>
        <taxon>Campylobacterales</taxon>
        <taxon>Sulfurimonadaceae</taxon>
        <taxon>Sulfuricurvum</taxon>
    </lineage>
</organism>
<dbReference type="OrthoDB" id="9781223at2"/>
<name>E4U3P4_SULKY</name>
<reference evidence="4 5" key="1">
    <citation type="journal article" date="2012" name="Stand. Genomic Sci.">
        <title>Complete genome sequence of the sulfur compounds oxidizing chemolithoautotroph Sulfuricurvum kujiense type strain (YK-1(T)).</title>
        <authorList>
            <person name="Han C."/>
            <person name="Kotsyurbenko O."/>
            <person name="Chertkov O."/>
            <person name="Held B."/>
            <person name="Lapidus A."/>
            <person name="Nolan M."/>
            <person name="Lucas S."/>
            <person name="Hammon N."/>
            <person name="Deshpande S."/>
            <person name="Cheng J.F."/>
            <person name="Tapia R."/>
            <person name="Goodwin L.A."/>
            <person name="Pitluck S."/>
            <person name="Liolios K."/>
            <person name="Pagani I."/>
            <person name="Ivanova N."/>
            <person name="Mavromatis K."/>
            <person name="Mikhailova N."/>
            <person name="Pati A."/>
            <person name="Chen A."/>
            <person name="Palaniappan K."/>
            <person name="Land M."/>
            <person name="Hauser L."/>
            <person name="Chang Y.J."/>
            <person name="Jeffries C.D."/>
            <person name="Brambilla E.M."/>
            <person name="Rohde M."/>
            <person name="Spring S."/>
            <person name="Sikorski J."/>
            <person name="Goker M."/>
            <person name="Woyke T."/>
            <person name="Bristow J."/>
            <person name="Eisen J.A."/>
            <person name="Markowitz V."/>
            <person name="Hugenholtz P."/>
            <person name="Kyrpides N.C."/>
            <person name="Klenk H.P."/>
            <person name="Detter J.C."/>
        </authorList>
    </citation>
    <scope>NUCLEOTIDE SEQUENCE [LARGE SCALE GENOMIC DNA]</scope>
    <source>
        <strain evidence="5">ATCC BAA-921 / DSM 16994 / JCM 11577 / YK-1</strain>
    </source>
</reference>
<evidence type="ECO:0000259" key="3">
    <source>
        <dbReference type="PROSITE" id="PS51832"/>
    </source>
</evidence>
<feature type="domain" description="HD-GYP" evidence="3">
    <location>
        <begin position="211"/>
        <end position="406"/>
    </location>
</feature>
<dbReference type="RefSeq" id="WP_013449922.1">
    <property type="nucleotide sequence ID" value="NC_014754.1"/>
</dbReference>
<dbReference type="SUPFAM" id="SSF109604">
    <property type="entry name" value="HD-domain/PDEase-like"/>
    <property type="match status" value="1"/>
</dbReference>
<feature type="transmembrane region" description="Helical" evidence="2">
    <location>
        <begin position="178"/>
        <end position="198"/>
    </location>
</feature>
<dbReference type="InterPro" id="IPR037522">
    <property type="entry name" value="HD_GYP_dom"/>
</dbReference>
<evidence type="ECO:0000313" key="4">
    <source>
        <dbReference type="EMBL" id="ADR35310.1"/>
    </source>
</evidence>
<keyword evidence="2" id="KW-1133">Transmembrane helix</keyword>
<evidence type="ECO:0000256" key="1">
    <source>
        <dbReference type="ARBA" id="ARBA00023136"/>
    </source>
</evidence>
<dbReference type="InterPro" id="IPR052020">
    <property type="entry name" value="Cyclic_di-GMP/3'3'-cGAMP_PDE"/>
</dbReference>
<dbReference type="HOGENOM" id="CLU_000445_92_15_7"/>
<evidence type="ECO:0000313" key="5">
    <source>
        <dbReference type="Proteomes" id="UP000008721"/>
    </source>
</evidence>
<geneLocation type="plasmid" evidence="4 5">
    <name>pSULKU01</name>
</geneLocation>
<dbReference type="CDD" id="cd00077">
    <property type="entry name" value="HDc"/>
    <property type="match status" value="1"/>
</dbReference>
<dbReference type="KEGG" id="sku:Sulku_2660"/>
<proteinExistence type="predicted"/>
<dbReference type="eggNOG" id="COG3437">
    <property type="taxonomic scope" value="Bacteria"/>
</dbReference>
<sequence length="433" mass="49294">MIFNSAVENRPILKFFARIFFILVLVLIIGFSAVYYYLEQQNGKYISHQIELSQKELAGALTYSNLNANEKLKGYFEHSRNQIVASNILKLEMRDQNQTVIIEYEKKAVPEHAQYVFQTILLPPSKSLDYVMIPYGDNHFALVYIKKIASLDNYYTVKMIVMLPSDTISVMRDTMRKIIIAVSLILLLVVIGIFPIIYQQYAQINKEKMKLVQSNFETLKTLGNAVALRDSDTYEHNYRVTYYTIKLAQALNVPSEHIPSLIKGAFLHDIGKIGISDTLLLKPSKLNADEFTSIQKHVVFGLKMIDSIDWLDDAKTIIGCHHERYDGKGYPHHLAGEEIPYSARIFAVVDVFDALTSKRPYKFAISLDESLAILREESGTHFDPNIVDVFCDIARSIYDDVHNLDILSFEALLLQSGEPYIPYGESIITKGIG</sequence>
<keyword evidence="5" id="KW-1185">Reference proteome</keyword>
<protein>
    <submittedName>
        <fullName evidence="4">Metal dependent phosphohydrolase</fullName>
    </submittedName>
</protein>